<gene>
    <name evidence="3" type="ORF">A3J93_03770</name>
</gene>
<keyword evidence="1" id="KW-0472">Membrane</keyword>
<dbReference type="Proteomes" id="UP000177907">
    <property type="component" value="Unassembled WGS sequence"/>
</dbReference>
<dbReference type="STRING" id="1798704.A3J93_03770"/>
<sequence length="123" mass="13545">MFLVIDSSAPDQVNLSLWLNTVWVHGYFLASAPLLVSIDKFLKQQQKTVADLKGVVVVVGRGRFTATRVATTVANTLAYVLNITVIAVTEIDWEKLPEQIRSAPTNQYASALYSGEAHIGRKK</sequence>
<accession>A0A1F6NUL4</accession>
<comment type="caution">
    <text evidence="3">The sequence shown here is derived from an EMBL/GenBank/DDBJ whole genome shotgun (WGS) entry which is preliminary data.</text>
</comment>
<evidence type="ECO:0000256" key="1">
    <source>
        <dbReference type="SAM" id="Phobius"/>
    </source>
</evidence>
<dbReference type="Pfam" id="PF00814">
    <property type="entry name" value="TsaD"/>
    <property type="match status" value="1"/>
</dbReference>
<dbReference type="AlphaFoldDB" id="A0A1F6NUL4"/>
<feature type="domain" description="Gcp-like" evidence="2">
    <location>
        <begin position="34"/>
        <end position="94"/>
    </location>
</feature>
<organism evidence="3 4">
    <name type="scientific">Candidatus Magasanikbacteria bacterium RIFOXYC2_FULL_42_28</name>
    <dbReference type="NCBI Taxonomy" id="1798704"/>
    <lineage>
        <taxon>Bacteria</taxon>
        <taxon>Candidatus Magasanikiibacteriota</taxon>
    </lineage>
</organism>
<feature type="transmembrane region" description="Helical" evidence="1">
    <location>
        <begin position="17"/>
        <end position="38"/>
    </location>
</feature>
<proteinExistence type="predicted"/>
<dbReference type="InterPro" id="IPR043129">
    <property type="entry name" value="ATPase_NBD"/>
</dbReference>
<reference evidence="3 4" key="1">
    <citation type="journal article" date="2016" name="Nat. Commun.">
        <title>Thousands of microbial genomes shed light on interconnected biogeochemical processes in an aquifer system.</title>
        <authorList>
            <person name="Anantharaman K."/>
            <person name="Brown C.T."/>
            <person name="Hug L.A."/>
            <person name="Sharon I."/>
            <person name="Castelle C.J."/>
            <person name="Probst A.J."/>
            <person name="Thomas B.C."/>
            <person name="Singh A."/>
            <person name="Wilkins M.J."/>
            <person name="Karaoz U."/>
            <person name="Brodie E.L."/>
            <person name="Williams K.H."/>
            <person name="Hubbard S.S."/>
            <person name="Banfield J.F."/>
        </authorList>
    </citation>
    <scope>NUCLEOTIDE SEQUENCE [LARGE SCALE GENOMIC DNA]</scope>
</reference>
<keyword evidence="1" id="KW-1133">Transmembrane helix</keyword>
<evidence type="ECO:0000259" key="2">
    <source>
        <dbReference type="Pfam" id="PF00814"/>
    </source>
</evidence>
<dbReference type="InterPro" id="IPR000905">
    <property type="entry name" value="Gcp-like_dom"/>
</dbReference>
<evidence type="ECO:0000313" key="3">
    <source>
        <dbReference type="EMBL" id="OGH87615.1"/>
    </source>
</evidence>
<dbReference type="Gene3D" id="3.30.420.40">
    <property type="match status" value="1"/>
</dbReference>
<dbReference type="EMBL" id="MFQZ01000010">
    <property type="protein sequence ID" value="OGH87615.1"/>
    <property type="molecule type" value="Genomic_DNA"/>
</dbReference>
<name>A0A1F6NUL4_9BACT</name>
<evidence type="ECO:0000313" key="4">
    <source>
        <dbReference type="Proteomes" id="UP000177907"/>
    </source>
</evidence>
<protein>
    <recommendedName>
        <fullName evidence="2">Gcp-like domain-containing protein</fullName>
    </recommendedName>
</protein>
<keyword evidence="1" id="KW-0812">Transmembrane</keyword>
<dbReference type="SUPFAM" id="SSF53067">
    <property type="entry name" value="Actin-like ATPase domain"/>
    <property type="match status" value="1"/>
</dbReference>